<protein>
    <submittedName>
        <fullName evidence="1">Uncharacterized protein</fullName>
    </submittedName>
</protein>
<comment type="caution">
    <text evidence="1">The sequence shown here is derived from an EMBL/GenBank/DDBJ whole genome shotgun (WGS) entry which is preliminary data.</text>
</comment>
<evidence type="ECO:0000313" key="1">
    <source>
        <dbReference type="EMBL" id="KKM74457.1"/>
    </source>
</evidence>
<accession>A0A0F9MYW8</accession>
<proteinExistence type="predicted"/>
<reference evidence="1" key="1">
    <citation type="journal article" date="2015" name="Nature">
        <title>Complex archaea that bridge the gap between prokaryotes and eukaryotes.</title>
        <authorList>
            <person name="Spang A."/>
            <person name="Saw J.H."/>
            <person name="Jorgensen S.L."/>
            <person name="Zaremba-Niedzwiedzka K."/>
            <person name="Martijn J."/>
            <person name="Lind A.E."/>
            <person name="van Eijk R."/>
            <person name="Schleper C."/>
            <person name="Guy L."/>
            <person name="Ettema T.J."/>
        </authorList>
    </citation>
    <scope>NUCLEOTIDE SEQUENCE</scope>
</reference>
<gene>
    <name evidence="1" type="ORF">LCGC14_1400160</name>
</gene>
<dbReference type="EMBL" id="LAZR01009138">
    <property type="protein sequence ID" value="KKM74457.1"/>
    <property type="molecule type" value="Genomic_DNA"/>
</dbReference>
<dbReference type="AlphaFoldDB" id="A0A0F9MYW8"/>
<name>A0A0F9MYW8_9ZZZZ</name>
<organism evidence="1">
    <name type="scientific">marine sediment metagenome</name>
    <dbReference type="NCBI Taxonomy" id="412755"/>
    <lineage>
        <taxon>unclassified sequences</taxon>
        <taxon>metagenomes</taxon>
        <taxon>ecological metagenomes</taxon>
    </lineage>
</organism>
<sequence length="88" mass="10559">MFGNNIKGIKEEFYIWIDLEKMQKTDTRRDLLDKKSCSLVKIDTNFFPRKVYGLMLTGTIPKLRNFTQSEFKKKFNTVISSSKYFYFH</sequence>